<accession>A0AAQ3WMB0</accession>
<reference evidence="2 3" key="1">
    <citation type="submission" date="2024-02" db="EMBL/GenBank/DDBJ databases">
        <title>High-quality chromosome-scale genome assembly of Pensacola bahiagrass (Paspalum notatum Flugge var. saurae).</title>
        <authorList>
            <person name="Vega J.M."/>
            <person name="Podio M."/>
            <person name="Orjuela J."/>
            <person name="Siena L.A."/>
            <person name="Pessino S.C."/>
            <person name="Combes M.C."/>
            <person name="Mariac C."/>
            <person name="Albertini E."/>
            <person name="Pupilli F."/>
            <person name="Ortiz J.P.A."/>
            <person name="Leblanc O."/>
        </authorList>
    </citation>
    <scope>NUCLEOTIDE SEQUENCE [LARGE SCALE GENOMIC DNA]</scope>
    <source>
        <strain evidence="2">R1</strain>
        <tissue evidence="2">Leaf</tissue>
    </source>
</reference>
<feature type="region of interest" description="Disordered" evidence="1">
    <location>
        <begin position="218"/>
        <end position="262"/>
    </location>
</feature>
<evidence type="ECO:0000313" key="2">
    <source>
        <dbReference type="EMBL" id="WVZ66456.1"/>
    </source>
</evidence>
<dbReference type="SUPFAM" id="SSF54001">
    <property type="entry name" value="Cysteine proteinases"/>
    <property type="match status" value="1"/>
</dbReference>
<dbReference type="Gene3D" id="3.40.395.10">
    <property type="entry name" value="Adenoviral Proteinase, Chain A"/>
    <property type="match status" value="1"/>
</dbReference>
<proteinExistence type="predicted"/>
<feature type="compositionally biased region" description="Polar residues" evidence="1">
    <location>
        <begin position="249"/>
        <end position="259"/>
    </location>
</feature>
<dbReference type="InterPro" id="IPR038765">
    <property type="entry name" value="Papain-like_cys_pep_sf"/>
</dbReference>
<name>A0AAQ3WMB0_PASNO</name>
<feature type="compositionally biased region" description="Pro residues" evidence="1">
    <location>
        <begin position="107"/>
        <end position="118"/>
    </location>
</feature>
<protein>
    <recommendedName>
        <fullName evidence="4">Ubiquitin-like protease family profile domain-containing protein</fullName>
    </recommendedName>
</protein>
<organism evidence="2 3">
    <name type="scientific">Paspalum notatum var. saurae</name>
    <dbReference type="NCBI Taxonomy" id="547442"/>
    <lineage>
        <taxon>Eukaryota</taxon>
        <taxon>Viridiplantae</taxon>
        <taxon>Streptophyta</taxon>
        <taxon>Embryophyta</taxon>
        <taxon>Tracheophyta</taxon>
        <taxon>Spermatophyta</taxon>
        <taxon>Magnoliopsida</taxon>
        <taxon>Liliopsida</taxon>
        <taxon>Poales</taxon>
        <taxon>Poaceae</taxon>
        <taxon>PACMAD clade</taxon>
        <taxon>Panicoideae</taxon>
        <taxon>Andropogonodae</taxon>
        <taxon>Paspaleae</taxon>
        <taxon>Paspalinae</taxon>
        <taxon>Paspalum</taxon>
    </lineage>
</organism>
<evidence type="ECO:0000313" key="3">
    <source>
        <dbReference type="Proteomes" id="UP001341281"/>
    </source>
</evidence>
<feature type="region of interest" description="Disordered" evidence="1">
    <location>
        <begin position="100"/>
        <end position="172"/>
    </location>
</feature>
<sequence>MSDCQLNFGCGIAISCGKRPRIGNFSKASAAHSDPRVSVGPTLNIGSAQILKASIGQISILGFPLCNEETNTPVQISILRIAALRPPLAHHSRFFPHPLADDRLPDAAPPPRSAPPWPARRRRRCKGRLRDPGPPPPLRRLLRRCAAAPPPSPARLQLVGRLSPRPSPRRRPWPLLHLVRLRDVGAPPLLHLRDAGLPPPRPPGGLRLVLSSGSACRPLRVHPQVPRPSPDGASASPARPPPTGPFATESASPQRTGPHQSPMALTFHQHSAAAAPSPSVALAAHHRLRVRRRFSTVVAAAAASPAATNDYDCGLYVMLFMEYFDGKRLLKIGNDVSPLFRRIVVHRLITSRFNEVDVSMFDEQIE</sequence>
<dbReference type="AlphaFoldDB" id="A0AAQ3WMB0"/>
<evidence type="ECO:0000256" key="1">
    <source>
        <dbReference type="SAM" id="MobiDB-lite"/>
    </source>
</evidence>
<dbReference type="Proteomes" id="UP001341281">
    <property type="component" value="Chromosome 03"/>
</dbReference>
<dbReference type="EMBL" id="CP144747">
    <property type="protein sequence ID" value="WVZ66456.1"/>
    <property type="molecule type" value="Genomic_DNA"/>
</dbReference>
<keyword evidence="3" id="KW-1185">Reference proteome</keyword>
<feature type="compositionally biased region" description="Low complexity" evidence="1">
    <location>
        <begin position="154"/>
        <end position="164"/>
    </location>
</feature>
<evidence type="ECO:0008006" key="4">
    <source>
        <dbReference type="Google" id="ProtNLM"/>
    </source>
</evidence>
<gene>
    <name evidence="2" type="ORF">U9M48_015668</name>
</gene>